<comment type="caution">
    <text evidence="1">The sequence shown here is derived from an EMBL/GenBank/DDBJ whole genome shotgun (WGS) entry which is preliminary data.</text>
</comment>
<gene>
    <name evidence="1" type="ORF">BJ138DRAFT_978118</name>
</gene>
<accession>A0ACB7ZZL5</accession>
<dbReference type="EMBL" id="MU268000">
    <property type="protein sequence ID" value="KAH7906576.1"/>
    <property type="molecule type" value="Genomic_DNA"/>
</dbReference>
<evidence type="ECO:0000313" key="2">
    <source>
        <dbReference type="Proteomes" id="UP000790377"/>
    </source>
</evidence>
<feature type="non-terminal residue" evidence="1">
    <location>
        <position position="111"/>
    </location>
</feature>
<feature type="non-terminal residue" evidence="1">
    <location>
        <position position="1"/>
    </location>
</feature>
<protein>
    <submittedName>
        <fullName evidence="1">Uncharacterized protein</fullName>
    </submittedName>
</protein>
<reference evidence="1" key="1">
    <citation type="journal article" date="2021" name="New Phytol.">
        <title>Evolutionary innovations through gain and loss of genes in the ectomycorrhizal Boletales.</title>
        <authorList>
            <person name="Wu G."/>
            <person name="Miyauchi S."/>
            <person name="Morin E."/>
            <person name="Kuo A."/>
            <person name="Drula E."/>
            <person name="Varga T."/>
            <person name="Kohler A."/>
            <person name="Feng B."/>
            <person name="Cao Y."/>
            <person name="Lipzen A."/>
            <person name="Daum C."/>
            <person name="Hundley H."/>
            <person name="Pangilinan J."/>
            <person name="Johnson J."/>
            <person name="Barry K."/>
            <person name="LaButti K."/>
            <person name="Ng V."/>
            <person name="Ahrendt S."/>
            <person name="Min B."/>
            <person name="Choi I.G."/>
            <person name="Park H."/>
            <person name="Plett J.M."/>
            <person name="Magnuson J."/>
            <person name="Spatafora J.W."/>
            <person name="Nagy L.G."/>
            <person name="Henrissat B."/>
            <person name="Grigoriev I.V."/>
            <person name="Yang Z.L."/>
            <person name="Xu J."/>
            <person name="Martin F.M."/>
        </authorList>
    </citation>
    <scope>NUCLEOTIDE SEQUENCE</scope>
    <source>
        <strain evidence="1">ATCC 28755</strain>
    </source>
</reference>
<evidence type="ECO:0000313" key="1">
    <source>
        <dbReference type="EMBL" id="KAH7906576.1"/>
    </source>
</evidence>
<name>A0ACB7ZZL5_9AGAM</name>
<dbReference type="Proteomes" id="UP000790377">
    <property type="component" value="Unassembled WGS sequence"/>
</dbReference>
<proteinExistence type="predicted"/>
<organism evidence="1 2">
    <name type="scientific">Hygrophoropsis aurantiaca</name>
    <dbReference type="NCBI Taxonomy" id="72124"/>
    <lineage>
        <taxon>Eukaryota</taxon>
        <taxon>Fungi</taxon>
        <taxon>Dikarya</taxon>
        <taxon>Basidiomycota</taxon>
        <taxon>Agaricomycotina</taxon>
        <taxon>Agaricomycetes</taxon>
        <taxon>Agaricomycetidae</taxon>
        <taxon>Boletales</taxon>
        <taxon>Coniophorineae</taxon>
        <taxon>Hygrophoropsidaceae</taxon>
        <taxon>Hygrophoropsis</taxon>
    </lineage>
</organism>
<sequence>DRFFNHRLRSSNPLLVVAAFIVLVLNVFGHLTRPWCNVTLGLLKLLLTAAFSSVKDDTLDHEKALLETFPKDVRTVRKLFDLEAKTLVYATCPRCSATYKPEQKGRVLEYP</sequence>
<keyword evidence="2" id="KW-1185">Reference proteome</keyword>